<gene>
    <name evidence="3" type="ORF">H9Q16_17655</name>
</gene>
<keyword evidence="4" id="KW-1185">Reference proteome</keyword>
<dbReference type="RefSeq" id="WP_191076726.1">
    <property type="nucleotide sequence ID" value="NZ_JACTAG010000002.1"/>
</dbReference>
<protein>
    <submittedName>
        <fullName evidence="3">Rhodanese-like domain-containing protein</fullName>
    </submittedName>
</protein>
<dbReference type="Pfam" id="PF00581">
    <property type="entry name" value="Rhodanese"/>
    <property type="match status" value="1"/>
</dbReference>
<evidence type="ECO:0000313" key="4">
    <source>
        <dbReference type="Proteomes" id="UP000635142"/>
    </source>
</evidence>
<dbReference type="Gene3D" id="3.40.250.10">
    <property type="entry name" value="Rhodanese-like domain"/>
    <property type="match status" value="1"/>
</dbReference>
<feature type="chain" id="PRO_5038056750" evidence="1">
    <location>
        <begin position="22"/>
        <end position="206"/>
    </location>
</feature>
<feature type="domain" description="Rhodanese" evidence="2">
    <location>
        <begin position="93"/>
        <end position="203"/>
    </location>
</feature>
<name>A0A927D679_9RHOB</name>
<evidence type="ECO:0000259" key="2">
    <source>
        <dbReference type="PROSITE" id="PS50206"/>
    </source>
</evidence>
<dbReference type="PROSITE" id="PS50206">
    <property type="entry name" value="RHODANESE_3"/>
    <property type="match status" value="1"/>
</dbReference>
<feature type="signal peptide" evidence="1">
    <location>
        <begin position="1"/>
        <end position="21"/>
    </location>
</feature>
<dbReference type="Proteomes" id="UP000635142">
    <property type="component" value="Unassembled WGS sequence"/>
</dbReference>
<dbReference type="EMBL" id="JACTAG010000002">
    <property type="protein sequence ID" value="MBD3665765.1"/>
    <property type="molecule type" value="Genomic_DNA"/>
</dbReference>
<keyword evidence="1" id="KW-0732">Signal</keyword>
<dbReference type="InterPro" id="IPR036873">
    <property type="entry name" value="Rhodanese-like_dom_sf"/>
</dbReference>
<proteinExistence type="predicted"/>
<accession>A0A927D679</accession>
<reference evidence="3" key="1">
    <citation type="submission" date="2020-08" db="EMBL/GenBank/DDBJ databases">
        <title>Sulfitobacter aestuariivivens sp. nov., isolated from a tidal flat.</title>
        <authorList>
            <person name="Park S."/>
            <person name="Yoon J.-H."/>
        </authorList>
    </citation>
    <scope>NUCLEOTIDE SEQUENCE</scope>
    <source>
        <strain evidence="3">TSTF-M16</strain>
    </source>
</reference>
<dbReference type="AlphaFoldDB" id="A0A927D679"/>
<dbReference type="InterPro" id="IPR001763">
    <property type="entry name" value="Rhodanese-like_dom"/>
</dbReference>
<organism evidence="3 4">
    <name type="scientific">Sulfitobacter aestuariivivens</name>
    <dbReference type="NCBI Taxonomy" id="2766981"/>
    <lineage>
        <taxon>Bacteria</taxon>
        <taxon>Pseudomonadati</taxon>
        <taxon>Pseudomonadota</taxon>
        <taxon>Alphaproteobacteria</taxon>
        <taxon>Rhodobacterales</taxon>
        <taxon>Roseobacteraceae</taxon>
        <taxon>Sulfitobacter</taxon>
    </lineage>
</organism>
<comment type="caution">
    <text evidence="3">The sequence shown here is derived from an EMBL/GenBank/DDBJ whole genome shotgun (WGS) entry which is preliminary data.</text>
</comment>
<dbReference type="SUPFAM" id="SSF52821">
    <property type="entry name" value="Rhodanese/Cell cycle control phosphatase"/>
    <property type="match status" value="1"/>
</dbReference>
<evidence type="ECO:0000256" key="1">
    <source>
        <dbReference type="SAM" id="SignalP"/>
    </source>
</evidence>
<evidence type="ECO:0000313" key="3">
    <source>
        <dbReference type="EMBL" id="MBD3665765.1"/>
    </source>
</evidence>
<sequence length="206" mass="21703">MKGWTACSAAAWLIGATAGLAQEQISEAKASFIFNEERVKISQGTPDAVAFIETFAAPTSACGAGCVVPMQAARGVPTLGEIEVLAFLTDEVAGNAGLMVDARAPQDRAKGFIPGSVSLPQHTLSESNSFRDDILRALGARDLDGVFDFTNARALLVYDTGPGSDDAGKLISKLMTTGYPAEKLFYYRGGMQVWTVLGFSIEKGQG</sequence>